<dbReference type="AlphaFoldDB" id="X0QAF8"/>
<accession>X0QAF8</accession>
<gene>
    <name evidence="4" type="ORF">RW1_055_00580</name>
</gene>
<sequence>MQVRKYRPNSGARKPTRHPAVIDTLGPAPTATTPSGRRDTTASSGGPAATSTPARPLPPPKSEKPGQRRVGTKTAIGAVMVLAAAGTVGWTALRIGEPENTTPGAPETTQQPETVTTTPAANSDPAESLSATPRGDENQCQSDRGDQKTGSGVIAAFEHAYYVLRSGQAARALAAPSSPLPTADKIQAGIDTVPLGTNYCLRTLETKDNHYTLVLTEMRPGEPATQFTQTITTTYVDGRWLIDVIA</sequence>
<evidence type="ECO:0000313" key="5">
    <source>
        <dbReference type="Proteomes" id="UP000019491"/>
    </source>
</evidence>
<keyword evidence="2" id="KW-1133">Transmembrane helix</keyword>
<keyword evidence="5" id="KW-1185">Reference proteome</keyword>
<keyword evidence="2" id="KW-0812">Transmembrane</keyword>
<name>X0QAF8_RHOWR</name>
<comment type="caution">
    <text evidence="4">The sequence shown here is derived from an EMBL/GenBank/DDBJ whole genome shotgun (WGS) entry which is preliminary data.</text>
</comment>
<feature type="region of interest" description="Disordered" evidence="1">
    <location>
        <begin position="96"/>
        <end position="149"/>
    </location>
</feature>
<dbReference type="InterPro" id="IPR058489">
    <property type="entry name" value="DUF8176"/>
</dbReference>
<reference evidence="4 5" key="1">
    <citation type="submission" date="2014-02" db="EMBL/GenBank/DDBJ databases">
        <title>Whole genome shotgun sequence of Rhodococcus wratislaviensis NBRC 100605.</title>
        <authorList>
            <person name="Hosoyama A."/>
            <person name="Tsuchikane K."/>
            <person name="Yoshida I."/>
            <person name="Ohji S."/>
            <person name="Ichikawa N."/>
            <person name="Yamazoe A."/>
            <person name="Fujita N."/>
        </authorList>
    </citation>
    <scope>NUCLEOTIDE SEQUENCE [LARGE SCALE GENOMIC DNA]</scope>
    <source>
        <strain evidence="4 5">NBRC 100605</strain>
    </source>
</reference>
<feature type="compositionally biased region" description="Low complexity" evidence="1">
    <location>
        <begin position="105"/>
        <end position="121"/>
    </location>
</feature>
<feature type="region of interest" description="Disordered" evidence="1">
    <location>
        <begin position="1"/>
        <end position="70"/>
    </location>
</feature>
<feature type="compositionally biased region" description="Polar residues" evidence="1">
    <location>
        <begin position="30"/>
        <end position="53"/>
    </location>
</feature>
<evidence type="ECO:0000259" key="3">
    <source>
        <dbReference type="Pfam" id="PF26527"/>
    </source>
</evidence>
<organism evidence="4 5">
    <name type="scientific">Rhodococcus wratislaviensis NBRC 100605</name>
    <dbReference type="NCBI Taxonomy" id="1219028"/>
    <lineage>
        <taxon>Bacteria</taxon>
        <taxon>Bacillati</taxon>
        <taxon>Actinomycetota</taxon>
        <taxon>Actinomycetes</taxon>
        <taxon>Mycobacteriales</taxon>
        <taxon>Nocardiaceae</taxon>
        <taxon>Rhodococcus</taxon>
    </lineage>
</organism>
<evidence type="ECO:0000313" key="4">
    <source>
        <dbReference type="EMBL" id="GAF48562.1"/>
    </source>
</evidence>
<feature type="domain" description="DUF8176" evidence="3">
    <location>
        <begin position="138"/>
        <end position="245"/>
    </location>
</feature>
<keyword evidence="2" id="KW-0472">Membrane</keyword>
<dbReference type="EMBL" id="BAWF01000055">
    <property type="protein sequence ID" value="GAF48562.1"/>
    <property type="molecule type" value="Genomic_DNA"/>
</dbReference>
<protein>
    <recommendedName>
        <fullName evidence="3">DUF8176 domain-containing protein</fullName>
    </recommendedName>
</protein>
<feature type="transmembrane region" description="Helical" evidence="2">
    <location>
        <begin position="74"/>
        <end position="93"/>
    </location>
</feature>
<proteinExistence type="predicted"/>
<evidence type="ECO:0000256" key="2">
    <source>
        <dbReference type="SAM" id="Phobius"/>
    </source>
</evidence>
<dbReference type="Proteomes" id="UP000019491">
    <property type="component" value="Unassembled WGS sequence"/>
</dbReference>
<evidence type="ECO:0000256" key="1">
    <source>
        <dbReference type="SAM" id="MobiDB-lite"/>
    </source>
</evidence>
<dbReference type="Pfam" id="PF26527">
    <property type="entry name" value="DUF8176"/>
    <property type="match status" value="1"/>
</dbReference>